<keyword evidence="2" id="KW-1185">Reference proteome</keyword>
<gene>
    <name evidence="1" type="ORF">A176_007099</name>
</gene>
<dbReference type="KEGG" id="mym:A176_007099"/>
<dbReference type="AlphaFoldDB" id="A0A0H4XP92"/>
<protein>
    <submittedName>
        <fullName evidence="1">Uncharacterized protein</fullName>
    </submittedName>
</protein>
<evidence type="ECO:0000313" key="1">
    <source>
        <dbReference type="EMBL" id="AKQ70187.1"/>
    </source>
</evidence>
<organism evidence="1 2">
    <name type="scientific">Pseudomyxococcus hansupus</name>
    <dbReference type="NCBI Taxonomy" id="1297742"/>
    <lineage>
        <taxon>Bacteria</taxon>
        <taxon>Pseudomonadati</taxon>
        <taxon>Myxococcota</taxon>
        <taxon>Myxococcia</taxon>
        <taxon>Myxococcales</taxon>
        <taxon>Cystobacterineae</taxon>
        <taxon>Myxococcaceae</taxon>
        <taxon>Pseudomyxococcus</taxon>
    </lineage>
</organism>
<name>A0A0H4XP92_9BACT</name>
<dbReference type="Proteomes" id="UP000009026">
    <property type="component" value="Chromosome"/>
</dbReference>
<reference evidence="1 2" key="1">
    <citation type="journal article" date="2016" name="PLoS ONE">
        <title>Complete Genome Sequence and Comparative Genomics of a Novel Myxobacterium Myxococcus hansupus.</title>
        <authorList>
            <person name="Sharma G."/>
            <person name="Narwani T."/>
            <person name="Subramanian S."/>
        </authorList>
    </citation>
    <scope>NUCLEOTIDE SEQUENCE [LARGE SCALE GENOMIC DNA]</scope>
    <source>
        <strain evidence="2">mixupus</strain>
    </source>
</reference>
<dbReference type="EMBL" id="CP012109">
    <property type="protein sequence ID" value="AKQ70187.1"/>
    <property type="molecule type" value="Genomic_DNA"/>
</dbReference>
<proteinExistence type="predicted"/>
<sequence length="38" mass="4368">MGPGFVRRLIDWALTPDRPLLRVDWRGLPIESEHGSSH</sequence>
<evidence type="ECO:0000313" key="2">
    <source>
        <dbReference type="Proteomes" id="UP000009026"/>
    </source>
</evidence>
<accession>A0A0H4XP92</accession>
<dbReference type="PATRIC" id="fig|1297742.4.peg.7212"/>